<dbReference type="InterPro" id="IPR006311">
    <property type="entry name" value="TAT_signal"/>
</dbReference>
<dbReference type="Proteomes" id="UP000596827">
    <property type="component" value="Unassembled WGS sequence"/>
</dbReference>
<protein>
    <submittedName>
        <fullName evidence="2">Esterase-like activity of phytase family protein</fullName>
    </submittedName>
</protein>
<dbReference type="PANTHER" id="PTHR37957">
    <property type="entry name" value="BLR7070 PROTEIN"/>
    <property type="match status" value="1"/>
</dbReference>
<dbReference type="InterPro" id="IPR027372">
    <property type="entry name" value="Phytase-like_dom"/>
</dbReference>
<dbReference type="AlphaFoldDB" id="A0A923M6B4"/>
<evidence type="ECO:0000313" key="3">
    <source>
        <dbReference type="Proteomes" id="UP000596827"/>
    </source>
</evidence>
<dbReference type="SUPFAM" id="SSF50969">
    <property type="entry name" value="YVTN repeat-like/Quinoprotein amine dehydrogenase"/>
    <property type="match status" value="1"/>
</dbReference>
<feature type="domain" description="Phytase-like" evidence="1">
    <location>
        <begin position="55"/>
        <end position="361"/>
    </location>
</feature>
<dbReference type="EMBL" id="JACORU010000001">
    <property type="protein sequence ID" value="MBC5763514.1"/>
    <property type="molecule type" value="Genomic_DNA"/>
</dbReference>
<evidence type="ECO:0000259" key="1">
    <source>
        <dbReference type="Pfam" id="PF13449"/>
    </source>
</evidence>
<dbReference type="PROSITE" id="PS51318">
    <property type="entry name" value="TAT"/>
    <property type="match status" value="1"/>
</dbReference>
<name>A0A923M6B4_9BURK</name>
<proteinExistence type="predicted"/>
<dbReference type="PANTHER" id="PTHR37957:SF1">
    <property type="entry name" value="PHYTASE-LIKE DOMAIN-CONTAINING PROTEIN"/>
    <property type="match status" value="1"/>
</dbReference>
<evidence type="ECO:0000313" key="2">
    <source>
        <dbReference type="EMBL" id="MBC5763514.1"/>
    </source>
</evidence>
<dbReference type="InterPro" id="IPR011044">
    <property type="entry name" value="Quino_amine_DH_bsu"/>
</dbReference>
<organism evidence="2 3">
    <name type="scientific">Ramlibacter albus</name>
    <dbReference type="NCBI Taxonomy" id="2079448"/>
    <lineage>
        <taxon>Bacteria</taxon>
        <taxon>Pseudomonadati</taxon>
        <taxon>Pseudomonadota</taxon>
        <taxon>Betaproteobacteria</taxon>
        <taxon>Burkholderiales</taxon>
        <taxon>Comamonadaceae</taxon>
        <taxon>Ramlibacter</taxon>
    </lineage>
</organism>
<accession>A0A923M6B4</accession>
<keyword evidence="3" id="KW-1185">Reference proteome</keyword>
<gene>
    <name evidence="2" type="ORF">H8R02_03580</name>
</gene>
<sequence length="376" mass="40615">MTSLLLTRRTLLRATGAAATLAAAGCMVPSVTSAPPKLKLIGEATLPHRMKFKGTTVGGLSGIDYDTARNLWIALSDDRSEIDPARFYTFDLQLSPGQLQVTLKDVHTLRQSNGQPFPGRRQGGDVPDPEAVRWLPNGNVLWTSEGDGAIKLSPWIREARADGSHVREFELPPMFRFGGTAGTGPRNNVTFEGLALTPDARGAWVAMENALEQDGGMPTVESGGGACRFTLFDVASGRATRQIAYQPDPIPARPIPPGSFADNGVSEVLMDGEHHMLVLERAFMMGRGTSLRVYRIDVREGSDTLAVASLSGTNVRMPRKTLIADFAQLGLSRLDNTEGMCWGPRLANGARTLVFVSDDNFNPLQVTQFAACEYLG</sequence>
<dbReference type="RefSeq" id="WP_187079957.1">
    <property type="nucleotide sequence ID" value="NZ_JACORU010000001.1"/>
</dbReference>
<comment type="caution">
    <text evidence="2">The sequence shown here is derived from an EMBL/GenBank/DDBJ whole genome shotgun (WGS) entry which is preliminary data.</text>
</comment>
<reference evidence="2" key="1">
    <citation type="submission" date="2020-08" db="EMBL/GenBank/DDBJ databases">
        <title>Ramlibacter sp. GTP1 16S ribosomal RNA gene genome sequencing and assembly.</title>
        <authorList>
            <person name="Kang M."/>
        </authorList>
    </citation>
    <scope>NUCLEOTIDE SEQUENCE</scope>
    <source>
        <strain evidence="2">GTP1</strain>
    </source>
</reference>
<dbReference type="Pfam" id="PF13449">
    <property type="entry name" value="Phytase-like"/>
    <property type="match status" value="1"/>
</dbReference>